<comment type="caution">
    <text evidence="1">The sequence shown here is derived from an EMBL/GenBank/DDBJ whole genome shotgun (WGS) entry which is preliminary data.</text>
</comment>
<protein>
    <submittedName>
        <fullName evidence="1">Uncharacterized protein</fullName>
    </submittedName>
</protein>
<proteinExistence type="predicted"/>
<reference evidence="1 2" key="1">
    <citation type="submission" date="2015-09" db="EMBL/GenBank/DDBJ databases">
        <title>Genome announcement of multiple Pseudomonas syringae strains.</title>
        <authorList>
            <person name="Thakur S."/>
            <person name="Wang P.W."/>
            <person name="Gong Y."/>
            <person name="Weir B.S."/>
            <person name="Guttman D.S."/>
        </authorList>
    </citation>
    <scope>NUCLEOTIDE SEQUENCE [LARGE SCALE GENOMIC DNA]</scope>
    <source>
        <strain evidence="1 2">ICMP16929</strain>
    </source>
</reference>
<name>A0A0Q0A1J9_PSESX</name>
<organism evidence="1 2">
    <name type="scientific">Pseudomonas syringae pv. spinaceae</name>
    <dbReference type="NCBI Taxonomy" id="264459"/>
    <lineage>
        <taxon>Bacteria</taxon>
        <taxon>Pseudomonadati</taxon>
        <taxon>Pseudomonadota</taxon>
        <taxon>Gammaproteobacteria</taxon>
        <taxon>Pseudomonadales</taxon>
        <taxon>Pseudomonadaceae</taxon>
        <taxon>Pseudomonas</taxon>
        <taxon>Pseudomonas syringae</taxon>
    </lineage>
</organism>
<sequence>MNRPRIAAQFAPVLDFAAENARQLQRVQLPQRVARMQDHGNAIDSNDLLANSAFQVAETA</sequence>
<dbReference type="AlphaFoldDB" id="A0A0Q0A1J9"/>
<accession>A0A0Q0A1J9</accession>
<evidence type="ECO:0000313" key="2">
    <source>
        <dbReference type="Proteomes" id="UP000050384"/>
    </source>
</evidence>
<dbReference type="EMBL" id="LJRI01001267">
    <property type="protein sequence ID" value="KPY66732.1"/>
    <property type="molecule type" value="Genomic_DNA"/>
</dbReference>
<dbReference type="Proteomes" id="UP000050384">
    <property type="component" value="Unassembled WGS sequence"/>
</dbReference>
<evidence type="ECO:0000313" key="1">
    <source>
        <dbReference type="EMBL" id="KPY66732.1"/>
    </source>
</evidence>
<gene>
    <name evidence="1" type="ORF">ALO94_200076</name>
</gene>